<evidence type="ECO:0000259" key="2">
    <source>
        <dbReference type="Pfam" id="PF04773"/>
    </source>
</evidence>
<keyword evidence="1" id="KW-0472">Membrane</keyword>
<reference evidence="4 5" key="1">
    <citation type="submission" date="2018-10" db="EMBL/GenBank/DDBJ databases">
        <title>Robbsia sp. DHC34, isolated from soil.</title>
        <authorList>
            <person name="Gao Z.-H."/>
            <person name="Qiu L.-H."/>
        </authorList>
    </citation>
    <scope>NUCLEOTIDE SEQUENCE [LARGE SCALE GENOMIC DNA]</scope>
    <source>
        <strain evidence="4 5">DHC34</strain>
    </source>
</reference>
<dbReference type="Proteomes" id="UP000270342">
    <property type="component" value="Unassembled WGS sequence"/>
</dbReference>
<dbReference type="GO" id="GO:0016989">
    <property type="term" value="F:sigma factor antagonist activity"/>
    <property type="evidence" value="ECO:0007669"/>
    <property type="project" value="TreeGrafter"/>
</dbReference>
<keyword evidence="5" id="KW-1185">Reference proteome</keyword>
<feature type="domain" description="FecR protein" evidence="2">
    <location>
        <begin position="127"/>
        <end position="218"/>
    </location>
</feature>
<dbReference type="PIRSF" id="PIRSF018266">
    <property type="entry name" value="FecR"/>
    <property type="match status" value="1"/>
</dbReference>
<dbReference type="InterPro" id="IPR012373">
    <property type="entry name" value="Ferrdict_sens_TM"/>
</dbReference>
<dbReference type="RefSeq" id="WP_121089423.1">
    <property type="nucleotide sequence ID" value="NZ_RBZU01000012.1"/>
</dbReference>
<dbReference type="InterPro" id="IPR032623">
    <property type="entry name" value="FecR_N"/>
</dbReference>
<accession>A0A494XHW2</accession>
<dbReference type="InterPro" id="IPR006860">
    <property type="entry name" value="FecR"/>
</dbReference>
<dbReference type="OrthoDB" id="1100567at2"/>
<dbReference type="EMBL" id="RBZU01000012">
    <property type="protein sequence ID" value="RKP47674.1"/>
    <property type="molecule type" value="Genomic_DNA"/>
</dbReference>
<name>A0A494XHW2_9BURK</name>
<feature type="domain" description="FecR N-terminal" evidence="3">
    <location>
        <begin position="19"/>
        <end position="62"/>
    </location>
</feature>
<keyword evidence="1" id="KW-0812">Transmembrane</keyword>
<gene>
    <name evidence="4" type="ORF">D7S86_22145</name>
</gene>
<evidence type="ECO:0000313" key="5">
    <source>
        <dbReference type="Proteomes" id="UP000270342"/>
    </source>
</evidence>
<dbReference type="Gene3D" id="2.60.120.1440">
    <property type="match status" value="1"/>
</dbReference>
<dbReference type="Pfam" id="PF04773">
    <property type="entry name" value="FecR"/>
    <property type="match status" value="1"/>
</dbReference>
<protein>
    <submittedName>
        <fullName evidence="4">DUF4880 domain-containing protein</fullName>
    </submittedName>
</protein>
<evidence type="ECO:0000256" key="1">
    <source>
        <dbReference type="SAM" id="Phobius"/>
    </source>
</evidence>
<evidence type="ECO:0000313" key="4">
    <source>
        <dbReference type="EMBL" id="RKP47674.1"/>
    </source>
</evidence>
<dbReference type="PANTHER" id="PTHR30273:SF2">
    <property type="entry name" value="PROTEIN FECR"/>
    <property type="match status" value="1"/>
</dbReference>
<organism evidence="4 5">
    <name type="scientific">Pararobbsia silviterrae</name>
    <dbReference type="NCBI Taxonomy" id="1792498"/>
    <lineage>
        <taxon>Bacteria</taxon>
        <taxon>Pseudomonadati</taxon>
        <taxon>Pseudomonadota</taxon>
        <taxon>Betaproteobacteria</taxon>
        <taxon>Burkholderiales</taxon>
        <taxon>Burkholderiaceae</taxon>
        <taxon>Pararobbsia</taxon>
    </lineage>
</organism>
<feature type="transmembrane region" description="Helical" evidence="1">
    <location>
        <begin position="98"/>
        <end position="116"/>
    </location>
</feature>
<sequence>MERSTSTSRNAIPDAITAQAAEWIVRLGAGSDAEREQLRADFEAWTREDPRHARAAARMQDLVGRIEQVRTVAGGRPGPARSALNAARRARPARARKVIASIALACAIGLPTWLWIAHNPLAYLSADLRTSTGHWQTQTLPDGSRITLAADSAVDIRFDTKRRTLALVQGEILVEVAHDVERPFVVETGEGTIRALGTRFVVERHDGVTDLSMLQSRVAVQTKAEIRANSNEAVFVEAGQHLRITADGTGPLEPVDARSLEAAWASHDLVVRNRPLPEVLDELNRYRRGAIVYDRAQIEGLNVAAVLPLDDTDRSLQLLADSLPMIRIREFTPWLVIIDAPAR</sequence>
<proteinExistence type="predicted"/>
<comment type="caution">
    <text evidence="4">The sequence shown here is derived from an EMBL/GenBank/DDBJ whole genome shotgun (WGS) entry which is preliminary data.</text>
</comment>
<evidence type="ECO:0000259" key="3">
    <source>
        <dbReference type="Pfam" id="PF16220"/>
    </source>
</evidence>
<dbReference type="AlphaFoldDB" id="A0A494XHW2"/>
<keyword evidence="1" id="KW-1133">Transmembrane helix</keyword>
<dbReference type="Pfam" id="PF16220">
    <property type="entry name" value="DUF4880"/>
    <property type="match status" value="1"/>
</dbReference>
<dbReference type="PANTHER" id="PTHR30273">
    <property type="entry name" value="PERIPLASMIC SIGNAL SENSOR AND SIGMA FACTOR ACTIVATOR FECR-RELATED"/>
    <property type="match status" value="1"/>
</dbReference>